<dbReference type="OrthoDB" id="9805754at2"/>
<dbReference type="NCBIfam" id="TIGR00112">
    <property type="entry name" value="proC"/>
    <property type="match status" value="1"/>
</dbReference>
<dbReference type="UniPathway" id="UPA00098">
    <property type="reaction ID" value="UER00361"/>
</dbReference>
<dbReference type="FunFam" id="1.10.3730.10:FF:000001">
    <property type="entry name" value="Pyrroline-5-carboxylate reductase"/>
    <property type="match status" value="1"/>
</dbReference>
<dbReference type="GO" id="GO:0055129">
    <property type="term" value="P:L-proline biosynthetic process"/>
    <property type="evidence" value="ECO:0007669"/>
    <property type="project" value="UniProtKB-UniRule"/>
</dbReference>
<dbReference type="EMBL" id="CP043617">
    <property type="protein sequence ID" value="QFR49618.1"/>
    <property type="molecule type" value="Genomic_DNA"/>
</dbReference>
<dbReference type="NCBIfam" id="NF008839">
    <property type="entry name" value="PRK11880.2-4"/>
    <property type="match status" value="1"/>
</dbReference>
<proteinExistence type="inferred from homology"/>
<comment type="catalytic activity">
    <reaction evidence="4">
        <text>L-proline + NADP(+) = (S)-1-pyrroline-5-carboxylate + NADPH + 2 H(+)</text>
        <dbReference type="Rhea" id="RHEA:14109"/>
        <dbReference type="ChEBI" id="CHEBI:15378"/>
        <dbReference type="ChEBI" id="CHEBI:17388"/>
        <dbReference type="ChEBI" id="CHEBI:57783"/>
        <dbReference type="ChEBI" id="CHEBI:58349"/>
        <dbReference type="ChEBI" id="CHEBI:60039"/>
        <dbReference type="EC" id="1.5.1.2"/>
    </reaction>
</comment>
<comment type="subcellular location">
    <subcellularLocation>
        <location evidence="4">Cytoplasm</location>
    </subcellularLocation>
</comment>
<name>A0A5P8P1L4_9BACT</name>
<comment type="catalytic activity">
    <reaction evidence="4">
        <text>L-proline + NAD(+) = (S)-1-pyrroline-5-carboxylate + NADH + 2 H(+)</text>
        <dbReference type="Rhea" id="RHEA:14105"/>
        <dbReference type="ChEBI" id="CHEBI:15378"/>
        <dbReference type="ChEBI" id="CHEBI:17388"/>
        <dbReference type="ChEBI" id="CHEBI:57540"/>
        <dbReference type="ChEBI" id="CHEBI:57945"/>
        <dbReference type="ChEBI" id="CHEBI:60039"/>
        <dbReference type="EC" id="1.5.1.2"/>
    </reaction>
</comment>
<evidence type="ECO:0000256" key="3">
    <source>
        <dbReference type="ARBA" id="ARBA00023002"/>
    </source>
</evidence>
<accession>A0A5P8P1L4</accession>
<comment type="function">
    <text evidence="4">Catalyzes the reduction of 1-pyrroline-5-carboxylate (PCA) to L-proline.</text>
</comment>
<feature type="domain" description="Pyrroline-5-carboxylate reductase catalytic N-terminal" evidence="7">
    <location>
        <begin position="5"/>
        <end position="92"/>
    </location>
</feature>
<dbReference type="SUPFAM" id="SSF48179">
    <property type="entry name" value="6-phosphogluconate dehydrogenase C-terminal domain-like"/>
    <property type="match status" value="1"/>
</dbReference>
<evidence type="ECO:0000313" key="9">
    <source>
        <dbReference type="EMBL" id="QFR49618.1"/>
    </source>
</evidence>
<evidence type="ECO:0000256" key="6">
    <source>
        <dbReference type="PIRSR" id="PIRSR000193-1"/>
    </source>
</evidence>
<dbReference type="Gene3D" id="3.40.50.720">
    <property type="entry name" value="NAD(P)-binding Rossmann-like Domain"/>
    <property type="match status" value="1"/>
</dbReference>
<dbReference type="AlphaFoldDB" id="A0A5P8P1L4"/>
<dbReference type="SUPFAM" id="SSF51735">
    <property type="entry name" value="NAD(P)-binding Rossmann-fold domains"/>
    <property type="match status" value="1"/>
</dbReference>
<keyword evidence="2 4" id="KW-0521">NADP</keyword>
<feature type="domain" description="Pyrroline-5-carboxylate reductase dimerisation" evidence="8">
    <location>
        <begin position="151"/>
        <end position="253"/>
    </location>
</feature>
<dbReference type="PANTHER" id="PTHR11645">
    <property type="entry name" value="PYRROLINE-5-CARBOXYLATE REDUCTASE"/>
    <property type="match status" value="1"/>
</dbReference>
<dbReference type="RefSeq" id="WP_152307565.1">
    <property type="nucleotide sequence ID" value="NZ_CP043617.1"/>
</dbReference>
<comment type="similarity">
    <text evidence="1 4">Belongs to the pyrroline-5-carboxylate reductase family.</text>
</comment>
<dbReference type="Proteomes" id="UP000326944">
    <property type="component" value="Chromosome"/>
</dbReference>
<keyword evidence="4" id="KW-0028">Amino-acid biosynthesis</keyword>
<evidence type="ECO:0000256" key="2">
    <source>
        <dbReference type="ARBA" id="ARBA00022857"/>
    </source>
</evidence>
<dbReference type="Gene3D" id="1.10.3730.10">
    <property type="entry name" value="ProC C-terminal domain-like"/>
    <property type="match status" value="1"/>
</dbReference>
<keyword evidence="10" id="KW-1185">Reference proteome</keyword>
<dbReference type="HAMAP" id="MF_01925">
    <property type="entry name" value="P5C_reductase"/>
    <property type="match status" value="1"/>
</dbReference>
<dbReference type="KEGG" id="sulg:FJR48_07665"/>
<dbReference type="EC" id="1.5.1.2" evidence="4 5"/>
<dbReference type="InterPro" id="IPR008927">
    <property type="entry name" value="6-PGluconate_DH-like_C_sf"/>
</dbReference>
<feature type="binding site" evidence="6">
    <location>
        <begin position="8"/>
        <end position="13"/>
    </location>
    <ligand>
        <name>NADP(+)</name>
        <dbReference type="ChEBI" id="CHEBI:58349"/>
    </ligand>
</feature>
<dbReference type="InterPro" id="IPR000304">
    <property type="entry name" value="Pyrroline-COOH_reductase"/>
</dbReference>
<organism evidence="9 10">
    <name type="scientific">Sulfurimonas lithotrophica</name>
    <dbReference type="NCBI Taxonomy" id="2590022"/>
    <lineage>
        <taxon>Bacteria</taxon>
        <taxon>Pseudomonadati</taxon>
        <taxon>Campylobacterota</taxon>
        <taxon>Epsilonproteobacteria</taxon>
        <taxon>Campylobacterales</taxon>
        <taxon>Sulfurimonadaceae</taxon>
        <taxon>Sulfurimonas</taxon>
    </lineage>
</organism>
<dbReference type="PIRSF" id="PIRSF000193">
    <property type="entry name" value="Pyrrol-5-carb_rd"/>
    <property type="match status" value="1"/>
</dbReference>
<dbReference type="Pfam" id="PF03807">
    <property type="entry name" value="F420_oxidored"/>
    <property type="match status" value="1"/>
</dbReference>
<evidence type="ECO:0000256" key="5">
    <source>
        <dbReference type="NCBIfam" id="TIGR00112"/>
    </source>
</evidence>
<reference evidence="9 10" key="1">
    <citation type="submission" date="2019-09" db="EMBL/GenBank/DDBJ databases">
        <title>Sulfurimonas gotlandica sp. nov., a chemoautotrophic and psychrotolerant epsilonproteobacterium isolated from a pelagic redoxcline, and an emended description of the genus Sulfurimonas.</title>
        <authorList>
            <person name="Wang S."/>
            <person name="Jiang L."/>
            <person name="Shao S."/>
        </authorList>
    </citation>
    <scope>NUCLEOTIDE SEQUENCE [LARGE SCALE GENOMIC DNA]</scope>
    <source>
        <strain evidence="9 10">GYSZ_1</strain>
    </source>
</reference>
<evidence type="ECO:0000256" key="1">
    <source>
        <dbReference type="ARBA" id="ARBA00005525"/>
    </source>
</evidence>
<dbReference type="Pfam" id="PF14748">
    <property type="entry name" value="P5CR_dimer"/>
    <property type="match status" value="1"/>
</dbReference>
<dbReference type="GO" id="GO:0004735">
    <property type="term" value="F:pyrroline-5-carboxylate reductase activity"/>
    <property type="evidence" value="ECO:0007669"/>
    <property type="project" value="UniProtKB-UniRule"/>
</dbReference>
<evidence type="ECO:0000259" key="7">
    <source>
        <dbReference type="Pfam" id="PF03807"/>
    </source>
</evidence>
<comment type="pathway">
    <text evidence="4">Amino-acid biosynthesis; L-proline biosynthesis; L-proline from L-glutamate 5-semialdehyde: step 1/1.</text>
</comment>
<evidence type="ECO:0000313" key="10">
    <source>
        <dbReference type="Proteomes" id="UP000326944"/>
    </source>
</evidence>
<keyword evidence="4" id="KW-0963">Cytoplasm</keyword>
<dbReference type="InterPro" id="IPR036291">
    <property type="entry name" value="NAD(P)-bd_dom_sf"/>
</dbReference>
<keyword evidence="3 4" id="KW-0560">Oxidoreductase</keyword>
<dbReference type="InterPro" id="IPR029036">
    <property type="entry name" value="P5CR_dimer"/>
</dbReference>
<evidence type="ECO:0000256" key="4">
    <source>
        <dbReference type="HAMAP-Rule" id="MF_01925"/>
    </source>
</evidence>
<keyword evidence="4" id="KW-0641">Proline biosynthesis</keyword>
<protein>
    <recommendedName>
        <fullName evidence="4 5">Pyrroline-5-carboxylate reductase</fullName>
        <shortName evidence="4">P5C reductase</shortName>
        <shortName evidence="4">P5CR</shortName>
        <ecNumber evidence="4 5">1.5.1.2</ecNumber>
    </recommendedName>
    <alternativeName>
        <fullName evidence="4">PCA reductase</fullName>
    </alternativeName>
</protein>
<dbReference type="PANTHER" id="PTHR11645:SF0">
    <property type="entry name" value="PYRROLINE-5-CARBOXYLATE REDUCTASE 3"/>
    <property type="match status" value="1"/>
</dbReference>
<sequence length="254" mass="27144">MNKLVTFIGNGNMALSIAKGLKNNYDIEVVGRNIEKLNKFEEELGVKVQKHLMDNFDISNKTIIFCVKPANVECVSERLEGKARVVFSVLAGTTIKKLRDNLNPEGVVRCMPNLAASVGESMTTLTGDEEYKKEAQELLGAIGPTRWLASEKELDIATALAGSGPAYLALIAEALADGAVKQGLKRDDAMAIMRGLFGGFGKLIQEIHPALLKDGVMSPGGTTAAGYGALEDGNVRSACIDAINKAYKKAVELS</sequence>
<gene>
    <name evidence="4" type="primary">proC</name>
    <name evidence="9" type="ORF">FJR48_07665</name>
</gene>
<evidence type="ECO:0000259" key="8">
    <source>
        <dbReference type="Pfam" id="PF14748"/>
    </source>
</evidence>
<dbReference type="InterPro" id="IPR028939">
    <property type="entry name" value="P5C_Rdtase_cat_N"/>
</dbReference>
<dbReference type="GO" id="GO:0005737">
    <property type="term" value="C:cytoplasm"/>
    <property type="evidence" value="ECO:0007669"/>
    <property type="project" value="UniProtKB-SubCell"/>
</dbReference>